<feature type="domain" description="Helicase C-terminal" evidence="14">
    <location>
        <begin position="217"/>
        <end position="360"/>
    </location>
</feature>
<evidence type="ECO:0000256" key="4">
    <source>
        <dbReference type="ARBA" id="ARBA00022801"/>
    </source>
</evidence>
<gene>
    <name evidence="15" type="ORF">DXN05_19230</name>
</gene>
<evidence type="ECO:0000256" key="11">
    <source>
        <dbReference type="ARBA" id="ARBA00044535"/>
    </source>
</evidence>
<organism evidence="15 16">
    <name type="scientific">Deminuibacter soli</name>
    <dbReference type="NCBI Taxonomy" id="2291815"/>
    <lineage>
        <taxon>Bacteria</taxon>
        <taxon>Pseudomonadati</taxon>
        <taxon>Bacteroidota</taxon>
        <taxon>Chitinophagia</taxon>
        <taxon>Chitinophagales</taxon>
        <taxon>Chitinophagaceae</taxon>
        <taxon>Deminuibacter</taxon>
    </lineage>
</organism>
<dbReference type="EMBL" id="QTJU01000008">
    <property type="protein sequence ID" value="RFM26702.1"/>
    <property type="molecule type" value="Genomic_DNA"/>
</dbReference>
<proteinExistence type="inferred from homology"/>
<evidence type="ECO:0000256" key="2">
    <source>
        <dbReference type="ARBA" id="ARBA00022723"/>
    </source>
</evidence>
<dbReference type="GO" id="GO:0043590">
    <property type="term" value="C:bacterial nucleoid"/>
    <property type="evidence" value="ECO:0007669"/>
    <property type="project" value="TreeGrafter"/>
</dbReference>
<evidence type="ECO:0000313" key="16">
    <source>
        <dbReference type="Proteomes" id="UP000261284"/>
    </source>
</evidence>
<dbReference type="InterPro" id="IPR014001">
    <property type="entry name" value="Helicase_ATP-bd"/>
</dbReference>
<protein>
    <recommendedName>
        <fullName evidence="11">ATP-dependent DNA helicase RecQ</fullName>
        <ecNumber evidence="10">5.6.2.4</ecNumber>
    </recommendedName>
    <alternativeName>
        <fullName evidence="12">DNA 3'-5' helicase RecQ</fullName>
    </alternativeName>
</protein>
<dbReference type="Proteomes" id="UP000261284">
    <property type="component" value="Unassembled WGS sequence"/>
</dbReference>
<dbReference type="PANTHER" id="PTHR13710:SF105">
    <property type="entry name" value="ATP-DEPENDENT DNA HELICASE Q1"/>
    <property type="match status" value="1"/>
</dbReference>
<dbReference type="SMART" id="SM00490">
    <property type="entry name" value="HELICc"/>
    <property type="match status" value="1"/>
</dbReference>
<dbReference type="PROSITE" id="PS51192">
    <property type="entry name" value="HELICASE_ATP_BIND_1"/>
    <property type="match status" value="1"/>
</dbReference>
<sequence>MPSPLDILREYWNHDSFRPMQLEIIQSLLDGKDTLALLPTGGGKSICFQVPAMLMDGLCIVVSPLIALMKDQVANLEAKGITAAALHSGLTYYEVQQVLQQATGGAYKFLYVSPERLETNLFKEYLPAIEVCMIAVDEAHCISQWGYDFRPPYLRIANLRYELRRVPVLALTASATPLVQEDIADKLKMKEPAIFRQSFERANLSYSVFKPENKIAKILEILQAVPGSGLVYCGSRRQTKNVAHLLSLEDISADYYHAGLAQEERDAKQQAWLTGKTRVMVCTNAFGMGIDKPDVRTVVHYDAPDCLENYYQEAGRAGRDGKKAYAVLLYQQPDITTLRELPDVRYPSVEDIRKVYQALADFLNIPVGAGQGVYYDFNLNDFVTNFSIDVHLAMNVIKTLEQEGHIDYNEQVFLPSQVMFTASRAQLRLFEEAYPQADDIIKCLLRTYEGIFDNRVSVFEKQIARLCRISPEAATQQLQQLYAFGIISYWPQKDTPQLRYLLNRAPAAHVNINIDQYFKRKELYKQRVATMLQYLQDVQQCRSRFIAAYFGDTGLKNCGNCDYCLQQKSGKLTTTDFKQIEQQVYRLLNSEGIQIKILMDTLQQSFHKDKSREVVQFLLAEQKIRMSDMGLVQKA</sequence>
<dbReference type="GO" id="GO:0016787">
    <property type="term" value="F:hydrolase activity"/>
    <property type="evidence" value="ECO:0007669"/>
    <property type="project" value="UniProtKB-KW"/>
</dbReference>
<evidence type="ECO:0000313" key="15">
    <source>
        <dbReference type="EMBL" id="RFM26702.1"/>
    </source>
</evidence>
<dbReference type="GO" id="GO:0005524">
    <property type="term" value="F:ATP binding"/>
    <property type="evidence" value="ECO:0007669"/>
    <property type="project" value="UniProtKB-KW"/>
</dbReference>
<comment type="caution">
    <text evidence="15">The sequence shown here is derived from an EMBL/GenBank/DDBJ whole genome shotgun (WGS) entry which is preliminary data.</text>
</comment>
<evidence type="ECO:0000256" key="10">
    <source>
        <dbReference type="ARBA" id="ARBA00034808"/>
    </source>
</evidence>
<dbReference type="InterPro" id="IPR036388">
    <property type="entry name" value="WH-like_DNA-bd_sf"/>
</dbReference>
<dbReference type="InterPro" id="IPR004589">
    <property type="entry name" value="DNA_helicase_ATP-dep_RecQ"/>
</dbReference>
<accession>A0A3E1NFQ0</accession>
<dbReference type="FunFam" id="3.40.50.300:FF:001389">
    <property type="entry name" value="ATP-dependent DNA helicase RecQ"/>
    <property type="match status" value="1"/>
</dbReference>
<dbReference type="EC" id="5.6.2.4" evidence="10"/>
<dbReference type="Gene3D" id="3.40.50.300">
    <property type="entry name" value="P-loop containing nucleotide triphosphate hydrolases"/>
    <property type="match status" value="2"/>
</dbReference>
<keyword evidence="2" id="KW-0479">Metal-binding</keyword>
<dbReference type="GO" id="GO:0006310">
    <property type="term" value="P:DNA recombination"/>
    <property type="evidence" value="ECO:0007669"/>
    <property type="project" value="InterPro"/>
</dbReference>
<keyword evidence="3" id="KW-0547">Nucleotide-binding</keyword>
<dbReference type="SMART" id="SM00487">
    <property type="entry name" value="DEXDc"/>
    <property type="match status" value="1"/>
</dbReference>
<dbReference type="PANTHER" id="PTHR13710">
    <property type="entry name" value="DNA HELICASE RECQ FAMILY MEMBER"/>
    <property type="match status" value="1"/>
</dbReference>
<dbReference type="PROSITE" id="PS51194">
    <property type="entry name" value="HELICASE_CTER"/>
    <property type="match status" value="1"/>
</dbReference>
<dbReference type="InterPro" id="IPR027417">
    <property type="entry name" value="P-loop_NTPase"/>
</dbReference>
<evidence type="ECO:0000259" key="14">
    <source>
        <dbReference type="PROSITE" id="PS51194"/>
    </source>
</evidence>
<dbReference type="OrthoDB" id="9763310at2"/>
<dbReference type="GO" id="GO:0043138">
    <property type="term" value="F:3'-5' DNA helicase activity"/>
    <property type="evidence" value="ECO:0007669"/>
    <property type="project" value="UniProtKB-EC"/>
</dbReference>
<keyword evidence="16" id="KW-1185">Reference proteome</keyword>
<keyword evidence="4 15" id="KW-0378">Hydrolase</keyword>
<dbReference type="GO" id="GO:0005737">
    <property type="term" value="C:cytoplasm"/>
    <property type="evidence" value="ECO:0007669"/>
    <property type="project" value="TreeGrafter"/>
</dbReference>
<dbReference type="Pfam" id="PF00271">
    <property type="entry name" value="Helicase_C"/>
    <property type="match status" value="1"/>
</dbReference>
<dbReference type="InterPro" id="IPR001650">
    <property type="entry name" value="Helicase_C-like"/>
</dbReference>
<reference evidence="15 16" key="1">
    <citation type="submission" date="2018-08" db="EMBL/GenBank/DDBJ databases">
        <title>Chitinophagaceae sp. K23C18032701, a novel bacterium isolated from forest soil.</title>
        <authorList>
            <person name="Wang C."/>
        </authorList>
    </citation>
    <scope>NUCLEOTIDE SEQUENCE [LARGE SCALE GENOMIC DNA]</scope>
    <source>
        <strain evidence="15 16">K23C18032701</strain>
    </source>
</reference>
<dbReference type="Pfam" id="PF16124">
    <property type="entry name" value="RecQ_Zn_bind"/>
    <property type="match status" value="1"/>
</dbReference>
<dbReference type="GO" id="GO:0030894">
    <property type="term" value="C:replisome"/>
    <property type="evidence" value="ECO:0007669"/>
    <property type="project" value="TreeGrafter"/>
</dbReference>
<dbReference type="GO" id="GO:0046872">
    <property type="term" value="F:metal ion binding"/>
    <property type="evidence" value="ECO:0007669"/>
    <property type="project" value="UniProtKB-KW"/>
</dbReference>
<evidence type="ECO:0000256" key="8">
    <source>
        <dbReference type="ARBA" id="ARBA00023235"/>
    </source>
</evidence>
<dbReference type="GO" id="GO:0003677">
    <property type="term" value="F:DNA binding"/>
    <property type="evidence" value="ECO:0007669"/>
    <property type="project" value="UniProtKB-KW"/>
</dbReference>
<dbReference type="CDD" id="cd17920">
    <property type="entry name" value="DEXHc_RecQ"/>
    <property type="match status" value="1"/>
</dbReference>
<keyword evidence="8" id="KW-0413">Isomerase</keyword>
<dbReference type="RefSeq" id="WP_116848906.1">
    <property type="nucleotide sequence ID" value="NZ_QTJU01000008.1"/>
</dbReference>
<dbReference type="Pfam" id="PF00270">
    <property type="entry name" value="DEAD"/>
    <property type="match status" value="1"/>
</dbReference>
<evidence type="ECO:0000259" key="13">
    <source>
        <dbReference type="PROSITE" id="PS51192"/>
    </source>
</evidence>
<dbReference type="InterPro" id="IPR011545">
    <property type="entry name" value="DEAD/DEAH_box_helicase_dom"/>
</dbReference>
<evidence type="ECO:0000256" key="9">
    <source>
        <dbReference type="ARBA" id="ARBA00034617"/>
    </source>
</evidence>
<comment type="similarity">
    <text evidence="1">Belongs to the helicase family. RecQ subfamily.</text>
</comment>
<dbReference type="GO" id="GO:0006281">
    <property type="term" value="P:DNA repair"/>
    <property type="evidence" value="ECO:0007669"/>
    <property type="project" value="TreeGrafter"/>
</dbReference>
<evidence type="ECO:0000256" key="3">
    <source>
        <dbReference type="ARBA" id="ARBA00022741"/>
    </source>
</evidence>
<dbReference type="GO" id="GO:0009378">
    <property type="term" value="F:four-way junction helicase activity"/>
    <property type="evidence" value="ECO:0007669"/>
    <property type="project" value="TreeGrafter"/>
</dbReference>
<keyword evidence="6" id="KW-0067">ATP-binding</keyword>
<evidence type="ECO:0000256" key="7">
    <source>
        <dbReference type="ARBA" id="ARBA00023125"/>
    </source>
</evidence>
<evidence type="ECO:0000256" key="1">
    <source>
        <dbReference type="ARBA" id="ARBA00005446"/>
    </source>
</evidence>
<comment type="catalytic activity">
    <reaction evidence="9">
        <text>Couples ATP hydrolysis with the unwinding of duplex DNA by translocating in the 3'-5' direction.</text>
        <dbReference type="EC" id="5.6.2.4"/>
    </reaction>
</comment>
<dbReference type="InterPro" id="IPR032284">
    <property type="entry name" value="RecQ_Zn-bd"/>
</dbReference>
<dbReference type="AlphaFoldDB" id="A0A3E1NFQ0"/>
<feature type="domain" description="Helicase ATP-binding" evidence="13">
    <location>
        <begin position="25"/>
        <end position="193"/>
    </location>
</feature>
<dbReference type="Gene3D" id="1.10.10.10">
    <property type="entry name" value="Winged helix-like DNA-binding domain superfamily/Winged helix DNA-binding domain"/>
    <property type="match status" value="1"/>
</dbReference>
<evidence type="ECO:0000256" key="6">
    <source>
        <dbReference type="ARBA" id="ARBA00022840"/>
    </source>
</evidence>
<keyword evidence="7" id="KW-0238">DNA-binding</keyword>
<evidence type="ECO:0000256" key="12">
    <source>
        <dbReference type="ARBA" id="ARBA00044550"/>
    </source>
</evidence>
<dbReference type="NCBIfam" id="TIGR00614">
    <property type="entry name" value="recQ_fam"/>
    <property type="match status" value="1"/>
</dbReference>
<dbReference type="SUPFAM" id="SSF52540">
    <property type="entry name" value="P-loop containing nucleoside triphosphate hydrolases"/>
    <property type="match status" value="1"/>
</dbReference>
<name>A0A3E1NFQ0_9BACT</name>
<evidence type="ECO:0000256" key="5">
    <source>
        <dbReference type="ARBA" id="ARBA00022806"/>
    </source>
</evidence>
<keyword evidence="5 15" id="KW-0347">Helicase</keyword>